<proteinExistence type="predicted"/>
<accession>J3M5B5</accession>
<evidence type="ECO:0000313" key="3">
    <source>
        <dbReference type="Proteomes" id="UP000006038"/>
    </source>
</evidence>
<dbReference type="EnsemblPlants" id="OB05G17890.1">
    <property type="protein sequence ID" value="OB05G17890.1"/>
    <property type="gene ID" value="OB05G17890"/>
</dbReference>
<sequence>MPPSVTAAAQSPLQPTLLLSAASPPPAPRSRRQPVQFHSSILLCEDVTFALCRVPPPPPLRQVPRPPPLRQISVGFGQHPKFHQNLDIVELAKTVCSWSKTDYNIARCKSILVPIEQGGTFILVILDQNKRKLHILDPNPLNPIYKNNPNGRYIKKLLCLAEHLKKAMRIECPRSTWAEDINLWSQINVSNVPIHNRMAMS</sequence>
<reference evidence="2" key="2">
    <citation type="submission" date="2013-04" db="UniProtKB">
        <authorList>
            <consortium name="EnsemblPlants"/>
        </authorList>
    </citation>
    <scope>IDENTIFICATION</scope>
</reference>
<dbReference type="AlphaFoldDB" id="J3M5B5"/>
<dbReference type="STRING" id="4533.J3M5B5"/>
<dbReference type="Proteomes" id="UP000006038">
    <property type="component" value="Chromosome 5"/>
</dbReference>
<dbReference type="Gramene" id="OB05G17890.1">
    <property type="protein sequence ID" value="OB05G17890.1"/>
    <property type="gene ID" value="OB05G17890"/>
</dbReference>
<protein>
    <recommendedName>
        <fullName evidence="4">Ubiquitin-like protease family profile domain-containing protein</fullName>
    </recommendedName>
</protein>
<evidence type="ECO:0008006" key="4">
    <source>
        <dbReference type="Google" id="ProtNLM"/>
    </source>
</evidence>
<reference evidence="2" key="1">
    <citation type="journal article" date="2013" name="Nat. Commun.">
        <title>Whole-genome sequencing of Oryza brachyantha reveals mechanisms underlying Oryza genome evolution.</title>
        <authorList>
            <person name="Chen J."/>
            <person name="Huang Q."/>
            <person name="Gao D."/>
            <person name="Wang J."/>
            <person name="Lang Y."/>
            <person name="Liu T."/>
            <person name="Li B."/>
            <person name="Bai Z."/>
            <person name="Luis Goicoechea J."/>
            <person name="Liang C."/>
            <person name="Chen C."/>
            <person name="Zhang W."/>
            <person name="Sun S."/>
            <person name="Liao Y."/>
            <person name="Zhang X."/>
            <person name="Yang L."/>
            <person name="Song C."/>
            <person name="Wang M."/>
            <person name="Shi J."/>
            <person name="Liu G."/>
            <person name="Liu J."/>
            <person name="Zhou H."/>
            <person name="Zhou W."/>
            <person name="Yu Q."/>
            <person name="An N."/>
            <person name="Chen Y."/>
            <person name="Cai Q."/>
            <person name="Wang B."/>
            <person name="Liu B."/>
            <person name="Min J."/>
            <person name="Huang Y."/>
            <person name="Wu H."/>
            <person name="Li Z."/>
            <person name="Zhang Y."/>
            <person name="Yin Y."/>
            <person name="Song W."/>
            <person name="Jiang J."/>
            <person name="Jackson S.A."/>
            <person name="Wing R.A."/>
            <person name="Wang J."/>
            <person name="Chen M."/>
        </authorList>
    </citation>
    <scope>NUCLEOTIDE SEQUENCE [LARGE SCALE GENOMIC DNA]</scope>
    <source>
        <strain evidence="2">cv. IRGC 101232</strain>
    </source>
</reference>
<keyword evidence="3" id="KW-1185">Reference proteome</keyword>
<feature type="region of interest" description="Disordered" evidence="1">
    <location>
        <begin position="1"/>
        <end position="32"/>
    </location>
</feature>
<dbReference type="eggNOG" id="KOG0778">
    <property type="taxonomic scope" value="Eukaryota"/>
</dbReference>
<evidence type="ECO:0000313" key="2">
    <source>
        <dbReference type="EnsemblPlants" id="OB05G17890.1"/>
    </source>
</evidence>
<evidence type="ECO:0000256" key="1">
    <source>
        <dbReference type="SAM" id="MobiDB-lite"/>
    </source>
</evidence>
<dbReference type="HOGENOM" id="CLU_1362286_0_0_1"/>
<feature type="compositionally biased region" description="Low complexity" evidence="1">
    <location>
        <begin position="7"/>
        <end position="22"/>
    </location>
</feature>
<organism evidence="2">
    <name type="scientific">Oryza brachyantha</name>
    <name type="common">malo sina</name>
    <dbReference type="NCBI Taxonomy" id="4533"/>
    <lineage>
        <taxon>Eukaryota</taxon>
        <taxon>Viridiplantae</taxon>
        <taxon>Streptophyta</taxon>
        <taxon>Embryophyta</taxon>
        <taxon>Tracheophyta</taxon>
        <taxon>Spermatophyta</taxon>
        <taxon>Magnoliopsida</taxon>
        <taxon>Liliopsida</taxon>
        <taxon>Poales</taxon>
        <taxon>Poaceae</taxon>
        <taxon>BOP clade</taxon>
        <taxon>Oryzoideae</taxon>
        <taxon>Oryzeae</taxon>
        <taxon>Oryzinae</taxon>
        <taxon>Oryza</taxon>
    </lineage>
</organism>
<name>J3M5B5_ORYBR</name>